<accession>A0ABU8YPN3</accession>
<gene>
    <name evidence="1" type="ORF">WMG39_16245</name>
</gene>
<protein>
    <submittedName>
        <fullName evidence="1">Uncharacterized protein</fullName>
    </submittedName>
</protein>
<sequence>MTELLEPTQLLNRIEANVAIAIKQRSLLPGSFALLKAAFLEGEIARGRAAAIAGYQERQARSGWI</sequence>
<proteinExistence type="predicted"/>
<keyword evidence="2" id="KW-1185">Reference proteome</keyword>
<name>A0ABU8YPN3_9CYAN</name>
<evidence type="ECO:0000313" key="2">
    <source>
        <dbReference type="Proteomes" id="UP001384579"/>
    </source>
</evidence>
<comment type="caution">
    <text evidence="1">The sequence shown here is derived from an EMBL/GenBank/DDBJ whole genome shotgun (WGS) entry which is preliminary data.</text>
</comment>
<organism evidence="1 2">
    <name type="scientific">Microcoleus anatoxicus PTRS2</name>
    <dbReference type="NCBI Taxonomy" id="2705321"/>
    <lineage>
        <taxon>Bacteria</taxon>
        <taxon>Bacillati</taxon>
        <taxon>Cyanobacteriota</taxon>
        <taxon>Cyanophyceae</taxon>
        <taxon>Oscillatoriophycideae</taxon>
        <taxon>Oscillatoriales</taxon>
        <taxon>Microcoleaceae</taxon>
        <taxon>Microcoleus</taxon>
        <taxon>Microcoleus anatoxicus</taxon>
    </lineage>
</organism>
<evidence type="ECO:0000313" key="1">
    <source>
        <dbReference type="EMBL" id="MEK0186387.1"/>
    </source>
</evidence>
<dbReference type="EMBL" id="JBBLXS010000210">
    <property type="protein sequence ID" value="MEK0186387.1"/>
    <property type="molecule type" value="Genomic_DNA"/>
</dbReference>
<dbReference type="Proteomes" id="UP001384579">
    <property type="component" value="Unassembled WGS sequence"/>
</dbReference>
<reference evidence="1 2" key="1">
    <citation type="journal article" date="2020" name="Harmful Algae">
        <title>Molecular and morphological characterization of a novel dihydroanatoxin-a producing Microcoleus species (cyanobacteria) from the Russian River, California, USA.</title>
        <authorList>
            <person name="Conklin K.Y."/>
            <person name="Stancheva R."/>
            <person name="Otten T.G."/>
            <person name="Fadness R."/>
            <person name="Boyer G.L."/>
            <person name="Read B."/>
            <person name="Zhang X."/>
            <person name="Sheath R.G."/>
        </authorList>
    </citation>
    <scope>NUCLEOTIDE SEQUENCE [LARGE SCALE GENOMIC DNA]</scope>
    <source>
        <strain evidence="1 2">PTRS2</strain>
    </source>
</reference>
<dbReference type="RefSeq" id="WP_340523377.1">
    <property type="nucleotide sequence ID" value="NZ_JBBLXS010000210.1"/>
</dbReference>